<dbReference type="Proteomes" id="UP000663868">
    <property type="component" value="Unassembled WGS sequence"/>
</dbReference>
<proteinExistence type="predicted"/>
<sequence length="130" mass="14682">MIKIHTLTLLILVGILLCFCTDSTNGFLKGVARGVFRNQALQAAKKHNNIPRSQQPINTVKIPDRNTGQMLRQYNYINNQGKPISIRQDIPRNYGHPEGQGNQGHHFNAGSTGNKLKQHYNFDKFNKNKG</sequence>
<dbReference type="EMBL" id="CAJOBB010002578">
    <property type="protein sequence ID" value="CAF3981104.1"/>
    <property type="molecule type" value="Genomic_DNA"/>
</dbReference>
<dbReference type="AlphaFoldDB" id="A0A819ML26"/>
<evidence type="ECO:0000313" key="5">
    <source>
        <dbReference type="Proteomes" id="UP000663868"/>
    </source>
</evidence>
<feature type="compositionally biased region" description="Basic and acidic residues" evidence="1">
    <location>
        <begin position="120"/>
        <end position="130"/>
    </location>
</feature>
<organism evidence="4 5">
    <name type="scientific">Adineta steineri</name>
    <dbReference type="NCBI Taxonomy" id="433720"/>
    <lineage>
        <taxon>Eukaryota</taxon>
        <taxon>Metazoa</taxon>
        <taxon>Spiralia</taxon>
        <taxon>Gnathifera</taxon>
        <taxon>Rotifera</taxon>
        <taxon>Eurotatoria</taxon>
        <taxon>Bdelloidea</taxon>
        <taxon>Adinetida</taxon>
        <taxon>Adinetidae</taxon>
        <taxon>Adineta</taxon>
    </lineage>
</organism>
<reference evidence="4" key="1">
    <citation type="submission" date="2021-02" db="EMBL/GenBank/DDBJ databases">
        <authorList>
            <person name="Nowell W R."/>
        </authorList>
    </citation>
    <scope>NUCLEOTIDE SEQUENCE</scope>
</reference>
<feature type="compositionally biased region" description="Polar residues" evidence="1">
    <location>
        <begin position="103"/>
        <end position="115"/>
    </location>
</feature>
<keyword evidence="2" id="KW-0732">Signal</keyword>
<gene>
    <name evidence="3" type="ORF">IZO911_LOCUS8251</name>
    <name evidence="4" type="ORF">KXQ929_LOCUS27347</name>
</gene>
<comment type="caution">
    <text evidence="4">The sequence shown here is derived from an EMBL/GenBank/DDBJ whole genome shotgun (WGS) entry which is preliminary data.</text>
</comment>
<name>A0A819ML26_9BILA</name>
<dbReference type="EMBL" id="CAJNOE010000055">
    <property type="protein sequence ID" value="CAF0825752.1"/>
    <property type="molecule type" value="Genomic_DNA"/>
</dbReference>
<accession>A0A819ML26</accession>
<evidence type="ECO:0000256" key="1">
    <source>
        <dbReference type="SAM" id="MobiDB-lite"/>
    </source>
</evidence>
<feature type="region of interest" description="Disordered" evidence="1">
    <location>
        <begin position="89"/>
        <end position="130"/>
    </location>
</feature>
<evidence type="ECO:0000313" key="3">
    <source>
        <dbReference type="EMBL" id="CAF0825752.1"/>
    </source>
</evidence>
<feature type="chain" id="PRO_5036235655" evidence="2">
    <location>
        <begin position="27"/>
        <end position="130"/>
    </location>
</feature>
<evidence type="ECO:0000256" key="2">
    <source>
        <dbReference type="SAM" id="SignalP"/>
    </source>
</evidence>
<evidence type="ECO:0000313" key="4">
    <source>
        <dbReference type="EMBL" id="CAF3981104.1"/>
    </source>
</evidence>
<dbReference type="Proteomes" id="UP000663860">
    <property type="component" value="Unassembled WGS sequence"/>
</dbReference>
<protein>
    <submittedName>
        <fullName evidence="4">Uncharacterized protein</fullName>
    </submittedName>
</protein>
<feature type="signal peptide" evidence="2">
    <location>
        <begin position="1"/>
        <end position="26"/>
    </location>
</feature>